<organism evidence="2 3">
    <name type="scientific">Paramagnetospirillum magneticum (strain ATCC 700264 / AMB-1)</name>
    <name type="common">Magnetospirillum magneticum</name>
    <dbReference type="NCBI Taxonomy" id="342108"/>
    <lineage>
        <taxon>Bacteria</taxon>
        <taxon>Pseudomonadati</taxon>
        <taxon>Pseudomonadota</taxon>
        <taxon>Alphaproteobacteria</taxon>
        <taxon>Rhodospirillales</taxon>
        <taxon>Magnetospirillaceae</taxon>
        <taxon>Paramagnetospirillum</taxon>
    </lineage>
</organism>
<dbReference type="KEGG" id="mag:amb0755"/>
<feature type="region of interest" description="Disordered" evidence="1">
    <location>
        <begin position="1"/>
        <end position="86"/>
    </location>
</feature>
<dbReference type="AlphaFoldDB" id="Q2W9B6"/>
<dbReference type="STRING" id="342108.amb0755"/>
<dbReference type="HOGENOM" id="CLU_2494181_0_0_5"/>
<keyword evidence="3" id="KW-1185">Reference proteome</keyword>
<evidence type="ECO:0000256" key="1">
    <source>
        <dbReference type="SAM" id="MobiDB-lite"/>
    </source>
</evidence>
<protein>
    <submittedName>
        <fullName evidence="2">Uncharacterized protein</fullName>
    </submittedName>
</protein>
<reference evidence="2 3" key="1">
    <citation type="journal article" date="2005" name="DNA Res.">
        <title>Complete genome sequence of the facultative anaerobic magnetotactic bacterium Magnetospirillum sp. strain AMB-1.</title>
        <authorList>
            <person name="Matsunaga T."/>
            <person name="Okamura Y."/>
            <person name="Fukuda Y."/>
            <person name="Wahyudi A.T."/>
            <person name="Murase Y."/>
            <person name="Takeyama H."/>
        </authorList>
    </citation>
    <scope>NUCLEOTIDE SEQUENCE [LARGE SCALE GENOMIC DNA]</scope>
    <source>
        <strain evidence="3">ATCC 700264 / AMB-1</strain>
    </source>
</reference>
<gene>
    <name evidence="2" type="ordered locus">amb0755</name>
</gene>
<evidence type="ECO:0000313" key="2">
    <source>
        <dbReference type="EMBL" id="BAE49559.1"/>
    </source>
</evidence>
<dbReference type="EMBL" id="AP007255">
    <property type="protein sequence ID" value="BAE49559.1"/>
    <property type="molecule type" value="Genomic_DNA"/>
</dbReference>
<proteinExistence type="predicted"/>
<dbReference type="Proteomes" id="UP000007058">
    <property type="component" value="Chromosome"/>
</dbReference>
<sequence length="86" mass="9403">MPRGALRSRLSTEVLGDSMRRPRGPLGVAPWMAVTASPPPAPTEARWSRPNASRIPETALFNADEPKPRVDSTMVSTIPRRPDRAS</sequence>
<accession>Q2W9B6</accession>
<evidence type="ECO:0000313" key="3">
    <source>
        <dbReference type="Proteomes" id="UP000007058"/>
    </source>
</evidence>
<name>Q2W9B6_PARM1</name>